<feature type="region of interest" description="Disordered" evidence="1">
    <location>
        <begin position="1"/>
        <end position="38"/>
    </location>
</feature>
<gene>
    <name evidence="2" type="ORF">A2898_01640</name>
</gene>
<evidence type="ECO:0000256" key="1">
    <source>
        <dbReference type="SAM" id="MobiDB-lite"/>
    </source>
</evidence>
<dbReference type="AlphaFoldDB" id="A0A1G2B5Q7"/>
<feature type="compositionally biased region" description="Basic and acidic residues" evidence="1">
    <location>
        <begin position="24"/>
        <end position="38"/>
    </location>
</feature>
<accession>A0A1G2B5Q7</accession>
<sequence length="157" mass="17632">MNRESGAMVEGIDPATLSQQPEISDTKPDTTRDSKSVQVELERIEREEIPHVMQIVEQLRYVLGLALEIERVTEAGQEHGKIILGKQYEEGVARVATIVESRPSANGSESDILHNLHTYRDKHGTPELHLQDIRNCQARLSTLRSRAETLRQQVGGN</sequence>
<dbReference type="STRING" id="1798543.A2898_01640"/>
<dbReference type="EMBL" id="MHKE01000012">
    <property type="protein sequence ID" value="OGY83959.1"/>
    <property type="molecule type" value="Genomic_DNA"/>
</dbReference>
<organism evidence="2 3">
    <name type="scientific">Candidatus Kerfeldbacteria bacterium RIFCSPLOWO2_01_FULL_48_11</name>
    <dbReference type="NCBI Taxonomy" id="1798543"/>
    <lineage>
        <taxon>Bacteria</taxon>
        <taxon>Candidatus Kerfeldiibacteriota</taxon>
    </lineage>
</organism>
<comment type="caution">
    <text evidence="2">The sequence shown here is derived from an EMBL/GenBank/DDBJ whole genome shotgun (WGS) entry which is preliminary data.</text>
</comment>
<reference evidence="2 3" key="1">
    <citation type="journal article" date="2016" name="Nat. Commun.">
        <title>Thousands of microbial genomes shed light on interconnected biogeochemical processes in an aquifer system.</title>
        <authorList>
            <person name="Anantharaman K."/>
            <person name="Brown C.T."/>
            <person name="Hug L.A."/>
            <person name="Sharon I."/>
            <person name="Castelle C.J."/>
            <person name="Probst A.J."/>
            <person name="Thomas B.C."/>
            <person name="Singh A."/>
            <person name="Wilkins M.J."/>
            <person name="Karaoz U."/>
            <person name="Brodie E.L."/>
            <person name="Williams K.H."/>
            <person name="Hubbard S.S."/>
            <person name="Banfield J.F."/>
        </authorList>
    </citation>
    <scope>NUCLEOTIDE SEQUENCE [LARGE SCALE GENOMIC DNA]</scope>
</reference>
<evidence type="ECO:0000313" key="3">
    <source>
        <dbReference type="Proteomes" id="UP000179164"/>
    </source>
</evidence>
<name>A0A1G2B5Q7_9BACT</name>
<dbReference type="Proteomes" id="UP000179164">
    <property type="component" value="Unassembled WGS sequence"/>
</dbReference>
<proteinExistence type="predicted"/>
<protein>
    <submittedName>
        <fullName evidence="2">Uncharacterized protein</fullName>
    </submittedName>
</protein>
<evidence type="ECO:0000313" key="2">
    <source>
        <dbReference type="EMBL" id="OGY83959.1"/>
    </source>
</evidence>